<accession>A0A3E4U5E7</accession>
<reference evidence="1 2" key="1">
    <citation type="submission" date="2018-08" db="EMBL/GenBank/DDBJ databases">
        <title>A genome reference for cultivated species of the human gut microbiota.</title>
        <authorList>
            <person name="Zou Y."/>
            <person name="Xue W."/>
            <person name="Luo G."/>
        </authorList>
    </citation>
    <scope>NUCLEOTIDE SEQUENCE [LARGE SCALE GENOMIC DNA]</scope>
    <source>
        <strain evidence="1 2">TF05-11AC</strain>
    </source>
</reference>
<dbReference type="EMBL" id="QSSQ01000019">
    <property type="protein sequence ID" value="RGM01950.1"/>
    <property type="molecule type" value="Genomic_DNA"/>
</dbReference>
<organism evidence="1 2">
    <name type="scientific">Hungatella hathewayi</name>
    <dbReference type="NCBI Taxonomy" id="154046"/>
    <lineage>
        <taxon>Bacteria</taxon>
        <taxon>Bacillati</taxon>
        <taxon>Bacillota</taxon>
        <taxon>Clostridia</taxon>
        <taxon>Lachnospirales</taxon>
        <taxon>Lachnospiraceae</taxon>
        <taxon>Hungatella</taxon>
    </lineage>
</organism>
<gene>
    <name evidence="1" type="ORF">DXC39_17660</name>
</gene>
<proteinExistence type="predicted"/>
<protein>
    <submittedName>
        <fullName evidence="1">Uncharacterized protein</fullName>
    </submittedName>
</protein>
<evidence type="ECO:0000313" key="1">
    <source>
        <dbReference type="EMBL" id="RGM01950.1"/>
    </source>
</evidence>
<dbReference type="AlphaFoldDB" id="A0A3E4U5E7"/>
<dbReference type="Proteomes" id="UP000261257">
    <property type="component" value="Unassembled WGS sequence"/>
</dbReference>
<comment type="caution">
    <text evidence="1">The sequence shown here is derived from an EMBL/GenBank/DDBJ whole genome shotgun (WGS) entry which is preliminary data.</text>
</comment>
<sequence length="75" mass="9149">MFVKSLNLFFQQKNCIKTIAKMKKKFLNTTVNFQRKKQLKAKAEQYLKFPYLDYGECSWLLHMQMVRSRRIRQLA</sequence>
<name>A0A3E4U5E7_9FIRM</name>
<evidence type="ECO:0000313" key="2">
    <source>
        <dbReference type="Proteomes" id="UP000261257"/>
    </source>
</evidence>